<keyword evidence="2" id="KW-1185">Reference proteome</keyword>
<proteinExistence type="predicted"/>
<dbReference type="EMBL" id="HG994587">
    <property type="protein sequence ID" value="CAF3012283.1"/>
    <property type="molecule type" value="Genomic_DNA"/>
</dbReference>
<reference evidence="1" key="1">
    <citation type="submission" date="2021-02" db="EMBL/GenBank/DDBJ databases">
        <authorList>
            <person name="Bekaert M."/>
        </authorList>
    </citation>
    <scope>NUCLEOTIDE SEQUENCE</scope>
    <source>
        <strain evidence="1">IoA-00</strain>
    </source>
</reference>
<dbReference type="SUPFAM" id="SSF81321">
    <property type="entry name" value="Family A G protein-coupled receptor-like"/>
    <property type="match status" value="1"/>
</dbReference>
<evidence type="ECO:0000313" key="1">
    <source>
        <dbReference type="EMBL" id="CAF3012283.1"/>
    </source>
</evidence>
<organism evidence="1 2">
    <name type="scientific">Lepeophtheirus salmonis</name>
    <name type="common">Salmon louse</name>
    <name type="synonym">Caligus salmonis</name>
    <dbReference type="NCBI Taxonomy" id="72036"/>
    <lineage>
        <taxon>Eukaryota</taxon>
        <taxon>Metazoa</taxon>
        <taxon>Ecdysozoa</taxon>
        <taxon>Arthropoda</taxon>
        <taxon>Crustacea</taxon>
        <taxon>Multicrustacea</taxon>
        <taxon>Hexanauplia</taxon>
        <taxon>Copepoda</taxon>
        <taxon>Siphonostomatoida</taxon>
        <taxon>Caligidae</taxon>
        <taxon>Lepeophtheirus</taxon>
    </lineage>
</organism>
<gene>
    <name evidence="1" type="ORF">LSAA_13839</name>
</gene>
<sequence>MSFNNSSSLVPTPNKTGLDIFIFDRSDPFTFSLIGLASLFSILSNGYVICIIKVLTSKENSLAILNLSILEILSSLTTLLSLFAHGHPEFCRMIYQLHISLFVIGLYSVGYVNMEIYLKIFEPFSDSLSNSRLLGIISSWSSGIVTLVLVRCFGHSICGFIGDFVTVEGFHSKKRKHTEISSNFSTLSSSSSSHHSSKECLRVIVLKASATATRSAGHRAYTPNSRSIAKTTVVIKRSKNIGLCFFLSDDRKMLVSSGILIIVFLIGQFLPSILTVINLVQWKEFLTKEVQREIEIMCRCFVAVFHPLIYGILRENIRNLFKMLQKRRNRSLS</sequence>
<dbReference type="AlphaFoldDB" id="A0A7R8D314"/>
<dbReference type="Gene3D" id="1.20.1070.10">
    <property type="entry name" value="Rhodopsin 7-helix transmembrane proteins"/>
    <property type="match status" value="1"/>
</dbReference>
<protein>
    <submittedName>
        <fullName evidence="1">(salmon louse) hypothetical protein</fullName>
    </submittedName>
</protein>
<accession>A0A7R8D314</accession>
<name>A0A7R8D314_LEPSM</name>
<dbReference type="Proteomes" id="UP000675881">
    <property type="component" value="Chromosome 8"/>
</dbReference>
<evidence type="ECO:0000313" key="2">
    <source>
        <dbReference type="Proteomes" id="UP000675881"/>
    </source>
</evidence>